<dbReference type="CDD" id="cd01335">
    <property type="entry name" value="Radical_SAM"/>
    <property type="match status" value="1"/>
</dbReference>
<dbReference type="SUPFAM" id="SSF102114">
    <property type="entry name" value="Radical SAM enzymes"/>
    <property type="match status" value="1"/>
</dbReference>
<evidence type="ECO:0000256" key="4">
    <source>
        <dbReference type="ARBA" id="ARBA00023014"/>
    </source>
</evidence>
<dbReference type="PANTHER" id="PTHR43726">
    <property type="entry name" value="3-METHYLORNITHINE SYNTHASE"/>
    <property type="match status" value="1"/>
</dbReference>
<evidence type="ECO:0000256" key="1">
    <source>
        <dbReference type="ARBA" id="ARBA00022691"/>
    </source>
</evidence>
<dbReference type="InterPro" id="IPR013785">
    <property type="entry name" value="Aldolase_TIM"/>
</dbReference>
<dbReference type="InterPro" id="IPR058240">
    <property type="entry name" value="rSAM_sf"/>
</dbReference>
<sequence length="328" mass="36110">MPKLNANQKAELLATGSVDVDESLLVGTSTSAAGPGAGQKSIFFTSGGHRVRLEIDKNSPLTMVKENNDFIILKDNKELVRGEIEPVLAHCPEQAYITLSERCIYDCKFCAVAKLQGKIKTLDEVINIVEHAKKTGLMKAIAITSGVAESPEDEIERLVAVIRALKRYNVPIGVAAYPTINSTKLLKEAGADELKYNVETMNRDIFDKVCKGLSLDFILDSLRDAVPVFGKNRVSTNFIIGLGETDECVREGVEHLAKMGVIPVLRPITIQPLRKDELEAATRPSAERLLKLALMTREIIDKYGLRVDFSQTMCLTCTGCDITPYRDI</sequence>
<dbReference type="SFLD" id="SFLDS00029">
    <property type="entry name" value="Radical_SAM"/>
    <property type="match status" value="1"/>
</dbReference>
<name>A0A7G9Z7E5_9EURY</name>
<dbReference type="InterPro" id="IPR007197">
    <property type="entry name" value="rSAM"/>
</dbReference>
<dbReference type="EMBL" id="MT631649">
    <property type="protein sequence ID" value="QNO56179.1"/>
    <property type="molecule type" value="Genomic_DNA"/>
</dbReference>
<dbReference type="InterPro" id="IPR034422">
    <property type="entry name" value="HydE/PylB-like"/>
</dbReference>
<keyword evidence="4" id="KW-0411">Iron-sulfur</keyword>
<dbReference type="AlphaFoldDB" id="A0A7G9Z7E5"/>
<feature type="domain" description="Radical SAM core" evidence="5">
    <location>
        <begin position="89"/>
        <end position="310"/>
    </location>
</feature>
<dbReference type="GO" id="GO:0004076">
    <property type="term" value="F:biotin synthase activity"/>
    <property type="evidence" value="ECO:0007669"/>
    <property type="project" value="UniProtKB-EC"/>
</dbReference>
<evidence type="ECO:0000256" key="3">
    <source>
        <dbReference type="ARBA" id="ARBA00023004"/>
    </source>
</evidence>
<dbReference type="GO" id="GO:0046872">
    <property type="term" value="F:metal ion binding"/>
    <property type="evidence" value="ECO:0007669"/>
    <property type="project" value="UniProtKB-KW"/>
</dbReference>
<dbReference type="Gene3D" id="3.20.20.70">
    <property type="entry name" value="Aldolase class I"/>
    <property type="match status" value="1"/>
</dbReference>
<dbReference type="InterPro" id="IPR006638">
    <property type="entry name" value="Elp3/MiaA/NifB-like_rSAM"/>
</dbReference>
<gene>
    <name evidence="6" type="primary">bioB</name>
    <name evidence="6" type="ORF">FDFOPPHA_00004</name>
</gene>
<keyword evidence="3" id="KW-0408">Iron</keyword>
<evidence type="ECO:0000313" key="6">
    <source>
        <dbReference type="EMBL" id="QNO56179.1"/>
    </source>
</evidence>
<keyword evidence="2" id="KW-0479">Metal-binding</keyword>
<keyword evidence="6" id="KW-0808">Transferase</keyword>
<organism evidence="6">
    <name type="scientific">Candidatus Methanophaga sp. ANME-1 ERB7</name>
    <dbReference type="NCBI Taxonomy" id="2759913"/>
    <lineage>
        <taxon>Archaea</taxon>
        <taxon>Methanobacteriati</taxon>
        <taxon>Methanobacteriota</taxon>
        <taxon>Stenosarchaea group</taxon>
        <taxon>Methanomicrobia</taxon>
        <taxon>Candidatus Methanophagales</taxon>
        <taxon>Candidatus Methanophagaceae</taxon>
        <taxon>Candidatus Methanophaga</taxon>
    </lineage>
</organism>
<protein>
    <submittedName>
        <fullName evidence="6">Biotin synthase</fullName>
        <ecNumber evidence="6">2.8.1.6</ecNumber>
    </submittedName>
</protein>
<proteinExistence type="predicted"/>
<dbReference type="SMART" id="SM00729">
    <property type="entry name" value="Elp3"/>
    <property type="match status" value="1"/>
</dbReference>
<reference evidence="6" key="1">
    <citation type="submission" date="2020-06" db="EMBL/GenBank/DDBJ databases">
        <title>Unique genomic features of the anaerobic methanotrophic archaea.</title>
        <authorList>
            <person name="Chadwick G.L."/>
            <person name="Skennerton C.T."/>
            <person name="Laso-Perez R."/>
            <person name="Leu A.O."/>
            <person name="Speth D.R."/>
            <person name="Yu H."/>
            <person name="Morgan-Lang C."/>
            <person name="Hatzenpichler R."/>
            <person name="Goudeau D."/>
            <person name="Malmstrom R."/>
            <person name="Brazelton W.J."/>
            <person name="Woyke T."/>
            <person name="Hallam S.J."/>
            <person name="Tyson G.W."/>
            <person name="Wegener G."/>
            <person name="Boetius A."/>
            <person name="Orphan V."/>
        </authorList>
    </citation>
    <scope>NUCLEOTIDE SEQUENCE</scope>
</reference>
<dbReference type="PROSITE" id="PS51918">
    <property type="entry name" value="RADICAL_SAM"/>
    <property type="match status" value="1"/>
</dbReference>
<evidence type="ECO:0000259" key="5">
    <source>
        <dbReference type="PROSITE" id="PS51918"/>
    </source>
</evidence>
<dbReference type="Pfam" id="PF04055">
    <property type="entry name" value="Radical_SAM"/>
    <property type="match status" value="1"/>
</dbReference>
<accession>A0A7G9Z7E5</accession>
<dbReference type="GO" id="GO:0051536">
    <property type="term" value="F:iron-sulfur cluster binding"/>
    <property type="evidence" value="ECO:0007669"/>
    <property type="project" value="UniProtKB-KW"/>
</dbReference>
<dbReference type="PANTHER" id="PTHR43726:SF1">
    <property type="entry name" value="BIOTIN SYNTHASE"/>
    <property type="match status" value="1"/>
</dbReference>
<keyword evidence="1" id="KW-0949">S-adenosyl-L-methionine</keyword>
<evidence type="ECO:0000256" key="2">
    <source>
        <dbReference type="ARBA" id="ARBA00022723"/>
    </source>
</evidence>
<dbReference type="EC" id="2.8.1.6" evidence="6"/>